<evidence type="ECO:0000313" key="2">
    <source>
        <dbReference type="Proteomes" id="UP000007266"/>
    </source>
</evidence>
<accession>A0A139WKK1</accession>
<proteinExistence type="predicted"/>
<keyword evidence="2" id="KW-1185">Reference proteome</keyword>
<reference evidence="1 2" key="1">
    <citation type="journal article" date="2008" name="Nature">
        <title>The genome of the model beetle and pest Tribolium castaneum.</title>
        <authorList>
            <consortium name="Tribolium Genome Sequencing Consortium"/>
            <person name="Richards S."/>
            <person name="Gibbs R.A."/>
            <person name="Weinstock G.M."/>
            <person name="Brown S.J."/>
            <person name="Denell R."/>
            <person name="Beeman R.W."/>
            <person name="Gibbs R."/>
            <person name="Beeman R.W."/>
            <person name="Brown S.J."/>
            <person name="Bucher G."/>
            <person name="Friedrich M."/>
            <person name="Grimmelikhuijzen C.J."/>
            <person name="Klingler M."/>
            <person name="Lorenzen M."/>
            <person name="Richards S."/>
            <person name="Roth S."/>
            <person name="Schroder R."/>
            <person name="Tautz D."/>
            <person name="Zdobnov E.M."/>
            <person name="Muzny D."/>
            <person name="Gibbs R.A."/>
            <person name="Weinstock G.M."/>
            <person name="Attaway T."/>
            <person name="Bell S."/>
            <person name="Buhay C.J."/>
            <person name="Chandrabose M.N."/>
            <person name="Chavez D."/>
            <person name="Clerk-Blankenburg K.P."/>
            <person name="Cree A."/>
            <person name="Dao M."/>
            <person name="Davis C."/>
            <person name="Chacko J."/>
            <person name="Dinh H."/>
            <person name="Dugan-Rocha S."/>
            <person name="Fowler G."/>
            <person name="Garner T.T."/>
            <person name="Garnes J."/>
            <person name="Gnirke A."/>
            <person name="Hawes A."/>
            <person name="Hernandez J."/>
            <person name="Hines S."/>
            <person name="Holder M."/>
            <person name="Hume J."/>
            <person name="Jhangiani S.N."/>
            <person name="Joshi V."/>
            <person name="Khan Z.M."/>
            <person name="Jackson L."/>
            <person name="Kovar C."/>
            <person name="Kowis A."/>
            <person name="Lee S."/>
            <person name="Lewis L.R."/>
            <person name="Margolis J."/>
            <person name="Morgan M."/>
            <person name="Nazareth L.V."/>
            <person name="Nguyen N."/>
            <person name="Okwuonu G."/>
            <person name="Parker D."/>
            <person name="Richards S."/>
            <person name="Ruiz S.J."/>
            <person name="Santibanez J."/>
            <person name="Savard J."/>
            <person name="Scherer S.E."/>
            <person name="Schneider B."/>
            <person name="Sodergren E."/>
            <person name="Tautz D."/>
            <person name="Vattahil S."/>
            <person name="Villasana D."/>
            <person name="White C.S."/>
            <person name="Wright R."/>
            <person name="Park Y."/>
            <person name="Beeman R.W."/>
            <person name="Lord J."/>
            <person name="Oppert B."/>
            <person name="Lorenzen M."/>
            <person name="Brown S."/>
            <person name="Wang L."/>
            <person name="Savard J."/>
            <person name="Tautz D."/>
            <person name="Richards S."/>
            <person name="Weinstock G."/>
            <person name="Gibbs R.A."/>
            <person name="Liu Y."/>
            <person name="Worley K."/>
            <person name="Weinstock G."/>
            <person name="Elsik C.G."/>
            <person name="Reese J.T."/>
            <person name="Elhaik E."/>
            <person name="Landan G."/>
            <person name="Graur D."/>
            <person name="Arensburger P."/>
            <person name="Atkinson P."/>
            <person name="Beeman R.W."/>
            <person name="Beidler J."/>
            <person name="Brown S.J."/>
            <person name="Demuth J.P."/>
            <person name="Drury D.W."/>
            <person name="Du Y.Z."/>
            <person name="Fujiwara H."/>
            <person name="Lorenzen M."/>
            <person name="Maselli V."/>
            <person name="Osanai M."/>
            <person name="Park Y."/>
            <person name="Robertson H.M."/>
            <person name="Tu Z."/>
            <person name="Wang J.J."/>
            <person name="Wang S."/>
            <person name="Richards S."/>
            <person name="Song H."/>
            <person name="Zhang L."/>
            <person name="Sodergren E."/>
            <person name="Werner D."/>
            <person name="Stanke M."/>
            <person name="Morgenstern B."/>
            <person name="Solovyev V."/>
            <person name="Kosarev P."/>
            <person name="Brown G."/>
            <person name="Chen H.C."/>
            <person name="Ermolaeva O."/>
            <person name="Hlavina W."/>
            <person name="Kapustin Y."/>
            <person name="Kiryutin B."/>
            <person name="Kitts P."/>
            <person name="Maglott D."/>
            <person name="Pruitt K."/>
            <person name="Sapojnikov V."/>
            <person name="Souvorov A."/>
            <person name="Mackey A.J."/>
            <person name="Waterhouse R.M."/>
            <person name="Wyder S."/>
            <person name="Zdobnov E.M."/>
            <person name="Zdobnov E.M."/>
            <person name="Wyder S."/>
            <person name="Kriventseva E.V."/>
            <person name="Kadowaki T."/>
            <person name="Bork P."/>
            <person name="Aranda M."/>
            <person name="Bao R."/>
            <person name="Beermann A."/>
            <person name="Berns N."/>
            <person name="Bolognesi R."/>
            <person name="Bonneton F."/>
            <person name="Bopp D."/>
            <person name="Brown S.J."/>
            <person name="Bucher G."/>
            <person name="Butts T."/>
            <person name="Chaumot A."/>
            <person name="Denell R.E."/>
            <person name="Ferrier D.E."/>
            <person name="Friedrich M."/>
            <person name="Gordon C.M."/>
            <person name="Jindra M."/>
            <person name="Klingler M."/>
            <person name="Lan Q."/>
            <person name="Lattorff H.M."/>
            <person name="Laudet V."/>
            <person name="von Levetsow C."/>
            <person name="Liu Z."/>
            <person name="Lutz R."/>
            <person name="Lynch J.A."/>
            <person name="da Fonseca R.N."/>
            <person name="Posnien N."/>
            <person name="Reuter R."/>
            <person name="Roth S."/>
            <person name="Savard J."/>
            <person name="Schinko J.B."/>
            <person name="Schmitt C."/>
            <person name="Schoppmeier M."/>
            <person name="Schroder R."/>
            <person name="Shippy T.D."/>
            <person name="Simonnet F."/>
            <person name="Marques-Souza H."/>
            <person name="Tautz D."/>
            <person name="Tomoyasu Y."/>
            <person name="Trauner J."/>
            <person name="Van der Zee M."/>
            <person name="Vervoort M."/>
            <person name="Wittkopp N."/>
            <person name="Wimmer E.A."/>
            <person name="Yang X."/>
            <person name="Jones A.K."/>
            <person name="Sattelle D.B."/>
            <person name="Ebert P.R."/>
            <person name="Nelson D."/>
            <person name="Scott J.G."/>
            <person name="Beeman R.W."/>
            <person name="Muthukrishnan S."/>
            <person name="Kramer K.J."/>
            <person name="Arakane Y."/>
            <person name="Beeman R.W."/>
            <person name="Zhu Q."/>
            <person name="Hogenkamp D."/>
            <person name="Dixit R."/>
            <person name="Oppert B."/>
            <person name="Jiang H."/>
            <person name="Zou Z."/>
            <person name="Marshall J."/>
            <person name="Elpidina E."/>
            <person name="Vinokurov K."/>
            <person name="Oppert C."/>
            <person name="Zou Z."/>
            <person name="Evans J."/>
            <person name="Lu Z."/>
            <person name="Zhao P."/>
            <person name="Sumathipala N."/>
            <person name="Altincicek B."/>
            <person name="Vilcinskas A."/>
            <person name="Williams M."/>
            <person name="Hultmark D."/>
            <person name="Hetru C."/>
            <person name="Jiang H."/>
            <person name="Grimmelikhuijzen C.J."/>
            <person name="Hauser F."/>
            <person name="Cazzamali G."/>
            <person name="Williamson M."/>
            <person name="Park Y."/>
            <person name="Li B."/>
            <person name="Tanaka Y."/>
            <person name="Predel R."/>
            <person name="Neupert S."/>
            <person name="Schachtner J."/>
            <person name="Verleyen P."/>
            <person name="Raible F."/>
            <person name="Bork P."/>
            <person name="Friedrich M."/>
            <person name="Walden K.K."/>
            <person name="Robertson H.M."/>
            <person name="Angeli S."/>
            <person name="Foret S."/>
            <person name="Bucher G."/>
            <person name="Schuetz S."/>
            <person name="Maleszka R."/>
            <person name="Wimmer E.A."/>
            <person name="Beeman R.W."/>
            <person name="Lorenzen M."/>
            <person name="Tomoyasu Y."/>
            <person name="Miller S.C."/>
            <person name="Grossmann D."/>
            <person name="Bucher G."/>
        </authorList>
    </citation>
    <scope>NUCLEOTIDE SEQUENCE [LARGE SCALE GENOMIC DNA]</scope>
    <source>
        <strain evidence="1 2">Georgia GA2</strain>
    </source>
</reference>
<dbReference type="EMBL" id="KQ971325">
    <property type="protein sequence ID" value="KYB28519.1"/>
    <property type="molecule type" value="Genomic_DNA"/>
</dbReference>
<dbReference type="AlphaFoldDB" id="A0A139WKK1"/>
<gene>
    <name evidence="1" type="primary">AUGUSTUS-3.0.2_32531</name>
    <name evidence="1" type="ORF">TcasGA2_TC032531</name>
</gene>
<reference evidence="1 2" key="2">
    <citation type="journal article" date="2010" name="Nucleic Acids Res.">
        <title>BeetleBase in 2010: revisions to provide comprehensive genomic information for Tribolium castaneum.</title>
        <authorList>
            <person name="Kim H.S."/>
            <person name="Murphy T."/>
            <person name="Xia J."/>
            <person name="Caragea D."/>
            <person name="Park Y."/>
            <person name="Beeman R.W."/>
            <person name="Lorenzen M.D."/>
            <person name="Butcher S."/>
            <person name="Manak J.R."/>
            <person name="Brown S.J."/>
        </authorList>
    </citation>
    <scope>GENOME REANNOTATION</scope>
    <source>
        <strain evidence="1 2">Georgia GA2</strain>
    </source>
</reference>
<dbReference type="InParanoid" id="A0A139WKK1"/>
<evidence type="ECO:0000313" key="1">
    <source>
        <dbReference type="EMBL" id="KYB28519.1"/>
    </source>
</evidence>
<sequence length="41" mass="5028">MIIFRFLKIKLLQCIKETKLKIIANFNNTKDLREEKNIRHL</sequence>
<dbReference type="Proteomes" id="UP000007266">
    <property type="component" value="Linkage group 3"/>
</dbReference>
<name>A0A139WKK1_TRICA</name>
<protein>
    <submittedName>
        <fullName evidence="1">Uncharacterized protein</fullName>
    </submittedName>
</protein>
<organism evidence="1 2">
    <name type="scientific">Tribolium castaneum</name>
    <name type="common">Red flour beetle</name>
    <dbReference type="NCBI Taxonomy" id="7070"/>
    <lineage>
        <taxon>Eukaryota</taxon>
        <taxon>Metazoa</taxon>
        <taxon>Ecdysozoa</taxon>
        <taxon>Arthropoda</taxon>
        <taxon>Hexapoda</taxon>
        <taxon>Insecta</taxon>
        <taxon>Pterygota</taxon>
        <taxon>Neoptera</taxon>
        <taxon>Endopterygota</taxon>
        <taxon>Coleoptera</taxon>
        <taxon>Polyphaga</taxon>
        <taxon>Cucujiformia</taxon>
        <taxon>Tenebrionidae</taxon>
        <taxon>Tenebrionidae incertae sedis</taxon>
        <taxon>Tribolium</taxon>
    </lineage>
</organism>